<gene>
    <name evidence="9" type="primary">Scn11a</name>
    <name evidence="9" type="ORF">SNAT2548_LOCUS20936</name>
</gene>
<keyword evidence="3" id="KW-0106">Calcium</keyword>
<dbReference type="Pfam" id="PF00520">
    <property type="entry name" value="Ion_trans"/>
    <property type="match status" value="1"/>
</dbReference>
<keyword evidence="4 7" id="KW-1133">Transmembrane helix</keyword>
<dbReference type="CDD" id="cd00051">
    <property type="entry name" value="EFh"/>
    <property type="match status" value="1"/>
</dbReference>
<feature type="transmembrane region" description="Helical" evidence="7">
    <location>
        <begin position="301"/>
        <end position="327"/>
    </location>
</feature>
<evidence type="ECO:0000256" key="6">
    <source>
        <dbReference type="SAM" id="MobiDB-lite"/>
    </source>
</evidence>
<dbReference type="InterPro" id="IPR027359">
    <property type="entry name" value="Volt_channel_dom_sf"/>
</dbReference>
<dbReference type="GO" id="GO:0005509">
    <property type="term" value="F:calcium ion binding"/>
    <property type="evidence" value="ECO:0007669"/>
    <property type="project" value="InterPro"/>
</dbReference>
<sequence length="551" mass="60343">MEEPAAVESATDSTTVSLEMEKLRFFLDSEFAHQREMRERQDGLLADIYDKVCQIKPMHSMQSMPPTHPRAEPPKPRSSIPSVDDERSIGSLCSPSSLDGPRAGARSRANTEGSVSSAMDGSGMDSGDGDIDQSSRQLAQKRKLRSSFRNSFVRRDQLKHEETAAAASRNLASFKAYSIKASPETGALRALGQAVIKSNVFTGTITFLIFLNVVLLGVEVDMSANLGQDKVPSWFGTVNAIIVLIFVGEVFLKCLAYGLHEFWCGADSKWNIFDSVIIAVSVVETLIDAQRSTGYVSALRTLVLCIVSTMASLVWTLVLLVLIFYTFGVILTQLVTDHCRDAAVLHSGGDLNAVPECDASLARYWQSVPHSMLTLFMSISGGVSWEDALRPLEAVSPLAVGLMVCYIVITVLAVLNVVTGVFCNTAIESAHADKDIAAIKQIHKQAAQVQSLQKIFREMDTQNCNVVSLQEFEEAMSQQKMASFLQSMGISTEDVWTLFMIMDADRSGLIDLEEFVSGCMKLCGPAKSLQFAMMSYENKLTRQAFHGNPKP</sequence>
<proteinExistence type="predicted"/>
<dbReference type="Gene3D" id="1.20.120.350">
    <property type="entry name" value="Voltage-gated potassium channels. Chain C"/>
    <property type="match status" value="1"/>
</dbReference>
<evidence type="ECO:0000313" key="10">
    <source>
        <dbReference type="Proteomes" id="UP000604046"/>
    </source>
</evidence>
<evidence type="ECO:0000256" key="1">
    <source>
        <dbReference type="ARBA" id="ARBA00004141"/>
    </source>
</evidence>
<dbReference type="PROSITE" id="PS00018">
    <property type="entry name" value="EF_HAND_1"/>
    <property type="match status" value="1"/>
</dbReference>
<dbReference type="InterPro" id="IPR011992">
    <property type="entry name" value="EF-hand-dom_pair"/>
</dbReference>
<dbReference type="PANTHER" id="PTHR10037">
    <property type="entry name" value="VOLTAGE-GATED CATION CHANNEL CALCIUM AND SODIUM"/>
    <property type="match status" value="1"/>
</dbReference>
<dbReference type="PROSITE" id="PS50222">
    <property type="entry name" value="EF_HAND_2"/>
    <property type="match status" value="2"/>
</dbReference>
<feature type="domain" description="EF-hand" evidence="8">
    <location>
        <begin position="490"/>
        <end position="525"/>
    </location>
</feature>
<dbReference type="AlphaFoldDB" id="A0A812QAG2"/>
<dbReference type="GO" id="GO:0005248">
    <property type="term" value="F:voltage-gated sodium channel activity"/>
    <property type="evidence" value="ECO:0007669"/>
    <property type="project" value="TreeGrafter"/>
</dbReference>
<evidence type="ECO:0000256" key="4">
    <source>
        <dbReference type="ARBA" id="ARBA00022989"/>
    </source>
</evidence>
<keyword evidence="10" id="KW-1185">Reference proteome</keyword>
<feature type="domain" description="EF-hand" evidence="8">
    <location>
        <begin position="447"/>
        <end position="482"/>
    </location>
</feature>
<name>A0A812QAG2_9DINO</name>
<dbReference type="SUPFAM" id="SSF81324">
    <property type="entry name" value="Voltage-gated potassium channels"/>
    <property type="match status" value="1"/>
</dbReference>
<dbReference type="Gene3D" id="1.10.287.70">
    <property type="match status" value="1"/>
</dbReference>
<evidence type="ECO:0000259" key="8">
    <source>
        <dbReference type="PROSITE" id="PS50222"/>
    </source>
</evidence>
<keyword evidence="2 7" id="KW-0812">Transmembrane</keyword>
<protein>
    <submittedName>
        <fullName evidence="9">Scn11a protein</fullName>
    </submittedName>
</protein>
<dbReference type="SUPFAM" id="SSF47473">
    <property type="entry name" value="EF-hand"/>
    <property type="match status" value="1"/>
</dbReference>
<dbReference type="Gene3D" id="1.10.238.10">
    <property type="entry name" value="EF-hand"/>
    <property type="match status" value="1"/>
</dbReference>
<evidence type="ECO:0000256" key="5">
    <source>
        <dbReference type="ARBA" id="ARBA00023136"/>
    </source>
</evidence>
<feature type="compositionally biased region" description="Low complexity" evidence="6">
    <location>
        <begin position="113"/>
        <end position="125"/>
    </location>
</feature>
<evidence type="ECO:0000256" key="7">
    <source>
        <dbReference type="SAM" id="Phobius"/>
    </source>
</evidence>
<comment type="caution">
    <text evidence="9">The sequence shown here is derived from an EMBL/GenBank/DDBJ whole genome shotgun (WGS) entry which is preliminary data.</text>
</comment>
<feature type="region of interest" description="Disordered" evidence="6">
    <location>
        <begin position="59"/>
        <end position="143"/>
    </location>
</feature>
<organism evidence="9 10">
    <name type="scientific">Symbiodinium natans</name>
    <dbReference type="NCBI Taxonomy" id="878477"/>
    <lineage>
        <taxon>Eukaryota</taxon>
        <taxon>Sar</taxon>
        <taxon>Alveolata</taxon>
        <taxon>Dinophyceae</taxon>
        <taxon>Suessiales</taxon>
        <taxon>Symbiodiniaceae</taxon>
        <taxon>Symbiodinium</taxon>
    </lineage>
</organism>
<dbReference type="InterPro" id="IPR043203">
    <property type="entry name" value="VGCC_Ca_Na"/>
</dbReference>
<feature type="transmembrane region" description="Helical" evidence="7">
    <location>
        <begin position="398"/>
        <end position="422"/>
    </location>
</feature>
<accession>A0A812QAG2</accession>
<dbReference type="PANTHER" id="PTHR10037:SF62">
    <property type="entry name" value="SODIUM CHANNEL PROTEIN 60E"/>
    <property type="match status" value="1"/>
</dbReference>
<dbReference type="GO" id="GO:0001518">
    <property type="term" value="C:voltage-gated sodium channel complex"/>
    <property type="evidence" value="ECO:0007669"/>
    <property type="project" value="TreeGrafter"/>
</dbReference>
<keyword evidence="5 7" id="KW-0472">Membrane</keyword>
<evidence type="ECO:0000256" key="2">
    <source>
        <dbReference type="ARBA" id="ARBA00022692"/>
    </source>
</evidence>
<dbReference type="OrthoDB" id="2984333at2759"/>
<dbReference type="Proteomes" id="UP000604046">
    <property type="component" value="Unassembled WGS sequence"/>
</dbReference>
<feature type="transmembrane region" description="Helical" evidence="7">
    <location>
        <begin position="232"/>
        <end position="252"/>
    </location>
</feature>
<feature type="transmembrane region" description="Helical" evidence="7">
    <location>
        <begin position="200"/>
        <end position="220"/>
    </location>
</feature>
<dbReference type="EMBL" id="CAJNDS010002229">
    <property type="protein sequence ID" value="CAE7383748.1"/>
    <property type="molecule type" value="Genomic_DNA"/>
</dbReference>
<evidence type="ECO:0000313" key="9">
    <source>
        <dbReference type="EMBL" id="CAE7383748.1"/>
    </source>
</evidence>
<dbReference type="SMART" id="SM00054">
    <property type="entry name" value="EFh"/>
    <property type="match status" value="2"/>
</dbReference>
<reference evidence="9" key="1">
    <citation type="submission" date="2021-02" db="EMBL/GenBank/DDBJ databases">
        <authorList>
            <person name="Dougan E. K."/>
            <person name="Rhodes N."/>
            <person name="Thang M."/>
            <person name="Chan C."/>
        </authorList>
    </citation>
    <scope>NUCLEOTIDE SEQUENCE</scope>
</reference>
<dbReference type="InterPro" id="IPR018247">
    <property type="entry name" value="EF_Hand_1_Ca_BS"/>
</dbReference>
<dbReference type="InterPro" id="IPR002048">
    <property type="entry name" value="EF_hand_dom"/>
</dbReference>
<dbReference type="InterPro" id="IPR005821">
    <property type="entry name" value="Ion_trans_dom"/>
</dbReference>
<comment type="subcellular location">
    <subcellularLocation>
        <location evidence="1">Membrane</location>
        <topology evidence="1">Multi-pass membrane protein</topology>
    </subcellularLocation>
</comment>
<evidence type="ECO:0000256" key="3">
    <source>
        <dbReference type="ARBA" id="ARBA00022837"/>
    </source>
</evidence>